<proteinExistence type="predicted"/>
<dbReference type="OrthoDB" id="6776101at2759"/>
<name>A0A9P0FBL5_BRAAE</name>
<evidence type="ECO:0000313" key="3">
    <source>
        <dbReference type="Proteomes" id="UP001154078"/>
    </source>
</evidence>
<dbReference type="Proteomes" id="UP001154078">
    <property type="component" value="Chromosome 1"/>
</dbReference>
<gene>
    <name evidence="2" type="ORF">MELIAE_LOCUS1047</name>
</gene>
<sequence>MLPTYEEVIKFYEWNRHKIKNDKETKKEPSYKELETVVVARIKEIWAKASIPIVQRKRVKAMLQTYHLKCKNLLKSNPKIPENKEFRRSSKALFDISSCKCKEMNNCTCPREKKIPVRKQSFLIDQRTARKMVMGTVDIDATNQMRNTLKRKLLRQKSLCKPQKESKEEPNISTSFTSSESDRDDVPQPQLPAVTIDYTLLSKKCDRFGVSDRAGAAIASAVLHSTNVGVIDKNKLRRKRKKTRENIVEQNKILHVPALYFDGRKDKTLTLTEKDGQYYRQSILEEHISLIKEPESKFLGYIAPNSETSKSIEQTINDFFLESSIPMESLLAVGCDGTNVNVGKKGGIIRLLEQRLNRPLQWIICLLHMKELPLRHLFIEVDGTTSGPQTFSGPIGKMLEKCETRPVIQFRPIPAELPEVTAKDLSTDQKYLYKIVSAVYLMKIFNYLSNKKEKVKYLSYAKTVTEASGTLCSKSDREGFIKAEIESRTVMPKIDSKKDFVA</sequence>
<protein>
    <submittedName>
        <fullName evidence="2">Uncharacterized protein</fullName>
    </submittedName>
</protein>
<dbReference type="AlphaFoldDB" id="A0A9P0FBL5"/>
<dbReference type="EMBL" id="OV121132">
    <property type="protein sequence ID" value="CAH0546980.1"/>
    <property type="molecule type" value="Genomic_DNA"/>
</dbReference>
<evidence type="ECO:0000256" key="1">
    <source>
        <dbReference type="SAM" id="MobiDB-lite"/>
    </source>
</evidence>
<dbReference type="PANTHER" id="PTHR46409">
    <property type="entry name" value="HTH PSQ-TYPE DOMAIN-CONTAINING PROTEIN"/>
    <property type="match status" value="1"/>
</dbReference>
<reference evidence="2" key="1">
    <citation type="submission" date="2021-12" db="EMBL/GenBank/DDBJ databases">
        <authorList>
            <person name="King R."/>
        </authorList>
    </citation>
    <scope>NUCLEOTIDE SEQUENCE</scope>
</reference>
<keyword evidence="3" id="KW-1185">Reference proteome</keyword>
<dbReference type="PANTHER" id="PTHR46409:SF1">
    <property type="entry name" value="HTH PSQ-TYPE DOMAIN-CONTAINING PROTEIN"/>
    <property type="match status" value="1"/>
</dbReference>
<feature type="region of interest" description="Disordered" evidence="1">
    <location>
        <begin position="157"/>
        <end position="188"/>
    </location>
</feature>
<accession>A0A9P0FBL5</accession>
<evidence type="ECO:0000313" key="2">
    <source>
        <dbReference type="EMBL" id="CAH0546980.1"/>
    </source>
</evidence>
<organism evidence="2 3">
    <name type="scientific">Brassicogethes aeneus</name>
    <name type="common">Rape pollen beetle</name>
    <name type="synonym">Meligethes aeneus</name>
    <dbReference type="NCBI Taxonomy" id="1431903"/>
    <lineage>
        <taxon>Eukaryota</taxon>
        <taxon>Metazoa</taxon>
        <taxon>Ecdysozoa</taxon>
        <taxon>Arthropoda</taxon>
        <taxon>Hexapoda</taxon>
        <taxon>Insecta</taxon>
        <taxon>Pterygota</taxon>
        <taxon>Neoptera</taxon>
        <taxon>Endopterygota</taxon>
        <taxon>Coleoptera</taxon>
        <taxon>Polyphaga</taxon>
        <taxon>Cucujiformia</taxon>
        <taxon>Nitidulidae</taxon>
        <taxon>Meligethinae</taxon>
        <taxon>Brassicogethes</taxon>
    </lineage>
</organism>